<dbReference type="InterPro" id="IPR010987">
    <property type="entry name" value="Glutathione-S-Trfase_C-like"/>
</dbReference>
<evidence type="ECO:0000259" key="1">
    <source>
        <dbReference type="PROSITE" id="PS50404"/>
    </source>
</evidence>
<dbReference type="PANTHER" id="PTHR44051:SF2">
    <property type="entry name" value="HYPOTHETICAL GLUTATHIONE S-TRANSFERASE LIKE PROTEIN"/>
    <property type="match status" value="1"/>
</dbReference>
<dbReference type="RefSeq" id="WP_219506439.1">
    <property type="nucleotide sequence ID" value="NZ_JAHXDN010000006.1"/>
</dbReference>
<dbReference type="InterPro" id="IPR040079">
    <property type="entry name" value="Glutathione_S-Trfase"/>
</dbReference>
<proteinExistence type="predicted"/>
<evidence type="ECO:0000259" key="2">
    <source>
        <dbReference type="PROSITE" id="PS50405"/>
    </source>
</evidence>
<organism evidence="3 4">
    <name type="scientific">Roseobacter insulae</name>
    <dbReference type="NCBI Taxonomy" id="2859783"/>
    <lineage>
        <taxon>Bacteria</taxon>
        <taxon>Pseudomonadati</taxon>
        <taxon>Pseudomonadota</taxon>
        <taxon>Alphaproteobacteria</taxon>
        <taxon>Rhodobacterales</taxon>
        <taxon>Roseobacteraceae</taxon>
        <taxon>Roseobacter</taxon>
    </lineage>
</organism>
<feature type="domain" description="GST C-terminal" evidence="2">
    <location>
        <begin position="85"/>
        <end position="210"/>
    </location>
</feature>
<dbReference type="Proteomes" id="UP001138661">
    <property type="component" value="Unassembled WGS sequence"/>
</dbReference>
<feature type="domain" description="GST N-terminal" evidence="1">
    <location>
        <begin position="1"/>
        <end position="83"/>
    </location>
</feature>
<dbReference type="Pfam" id="PF13410">
    <property type="entry name" value="GST_C_2"/>
    <property type="match status" value="1"/>
</dbReference>
<protein>
    <submittedName>
        <fullName evidence="3">Glutathione S-transferase family protein</fullName>
    </submittedName>
</protein>
<dbReference type="Pfam" id="PF13409">
    <property type="entry name" value="GST_N_2"/>
    <property type="match status" value="1"/>
</dbReference>
<name>A0A9X1K4Y8_9RHOB</name>
<dbReference type="PANTHER" id="PTHR44051">
    <property type="entry name" value="GLUTATHIONE S-TRANSFERASE-RELATED"/>
    <property type="match status" value="1"/>
</dbReference>
<reference evidence="3" key="1">
    <citation type="submission" date="2021-07" db="EMBL/GenBank/DDBJ databases">
        <title>Roseobacter insulae sp. nov., isolated from a tidal flat.</title>
        <authorList>
            <person name="Park S."/>
            <person name="Yoon J.-H."/>
        </authorList>
    </citation>
    <scope>NUCLEOTIDE SEQUENCE</scope>
    <source>
        <strain evidence="3">YSTF-M11</strain>
    </source>
</reference>
<dbReference type="PROSITE" id="PS50405">
    <property type="entry name" value="GST_CTER"/>
    <property type="match status" value="1"/>
</dbReference>
<accession>A0A9X1K4Y8</accession>
<dbReference type="EMBL" id="JAHXDN010000006">
    <property type="protein sequence ID" value="MBW4710202.1"/>
    <property type="molecule type" value="Genomic_DNA"/>
</dbReference>
<evidence type="ECO:0000313" key="4">
    <source>
        <dbReference type="Proteomes" id="UP001138661"/>
    </source>
</evidence>
<keyword evidence="4" id="KW-1185">Reference proteome</keyword>
<dbReference type="SFLD" id="SFLDG00358">
    <property type="entry name" value="Main_(cytGST)"/>
    <property type="match status" value="1"/>
</dbReference>
<dbReference type="SFLD" id="SFLDS00019">
    <property type="entry name" value="Glutathione_Transferase_(cytos"/>
    <property type="match status" value="1"/>
</dbReference>
<sequence>MTQKLYACLGSGNCFKPWLAFHQLNQSFDLQIIDVLAGEQKSPAFLEVNPLGVVPYLQTETGFGIGESNAMLWYIADGSHLMPQSLAERAEALQWMFFEQSKLEPFISPARFFTTIVPQQREERAADIRVWQDNALNGLMRLEAHLAQRKFILSCGYSIADIALFGYTHVLEEAGLTLEDYPAIARWIDDVAQTENFRPLSELGQVASAAA</sequence>
<evidence type="ECO:0000313" key="3">
    <source>
        <dbReference type="EMBL" id="MBW4710202.1"/>
    </source>
</evidence>
<dbReference type="PROSITE" id="PS50404">
    <property type="entry name" value="GST_NTER"/>
    <property type="match status" value="1"/>
</dbReference>
<comment type="caution">
    <text evidence="3">The sequence shown here is derived from an EMBL/GenBank/DDBJ whole genome shotgun (WGS) entry which is preliminary data.</text>
</comment>
<gene>
    <name evidence="3" type="ORF">KX928_20640</name>
</gene>
<dbReference type="InterPro" id="IPR004045">
    <property type="entry name" value="Glutathione_S-Trfase_N"/>
</dbReference>
<dbReference type="AlphaFoldDB" id="A0A9X1K4Y8"/>